<dbReference type="GO" id="GO:0009366">
    <property type="term" value="C:enterobactin synthetase complex"/>
    <property type="evidence" value="ECO:0007669"/>
    <property type="project" value="InterPro"/>
</dbReference>
<evidence type="ECO:0000256" key="1">
    <source>
        <dbReference type="ARBA" id="ARBA00022679"/>
    </source>
</evidence>
<reference evidence="6 7" key="1">
    <citation type="submission" date="2016-11" db="EMBL/GenBank/DDBJ databases">
        <title>Complete genome sequence of Streptomyces niveus SCSIO 3406.</title>
        <authorList>
            <person name="Zhu Q."/>
            <person name="Cheng W."/>
            <person name="Song Y."/>
            <person name="Li Q."/>
            <person name="Ju J."/>
        </authorList>
    </citation>
    <scope>NUCLEOTIDE SEQUENCE [LARGE SCALE GENOMIC DNA]</scope>
    <source>
        <strain evidence="6 7">SCSIO 3406</strain>
    </source>
</reference>
<evidence type="ECO:0000313" key="7">
    <source>
        <dbReference type="Proteomes" id="UP000189677"/>
    </source>
</evidence>
<evidence type="ECO:0000259" key="4">
    <source>
        <dbReference type="Pfam" id="PF01648"/>
    </source>
</evidence>
<organism evidence="6 7">
    <name type="scientific">Streptomyces niveus</name>
    <name type="common">Streptomyces spheroides</name>
    <dbReference type="NCBI Taxonomy" id="193462"/>
    <lineage>
        <taxon>Bacteria</taxon>
        <taxon>Bacillati</taxon>
        <taxon>Actinomycetota</taxon>
        <taxon>Actinomycetes</taxon>
        <taxon>Kitasatosporales</taxon>
        <taxon>Streptomycetaceae</taxon>
        <taxon>Streptomyces</taxon>
    </lineage>
</organism>
<keyword evidence="3" id="KW-0460">Magnesium</keyword>
<feature type="binding site" evidence="2">
    <location>
        <begin position="83"/>
        <end position="84"/>
    </location>
    <ligand>
        <name>CoA</name>
        <dbReference type="ChEBI" id="CHEBI:57287"/>
    </ligand>
</feature>
<gene>
    <name evidence="6" type="ORF">BBN63_03795</name>
</gene>
<dbReference type="GO" id="GO:0000287">
    <property type="term" value="F:magnesium ion binding"/>
    <property type="evidence" value="ECO:0007669"/>
    <property type="project" value="InterPro"/>
</dbReference>
<feature type="binding site" evidence="2">
    <location>
        <position position="150"/>
    </location>
    <ligand>
        <name>CoA</name>
        <dbReference type="ChEBI" id="CHEBI:57287"/>
    </ligand>
</feature>
<dbReference type="InterPro" id="IPR008278">
    <property type="entry name" value="4-PPantetheinyl_Trfase_dom"/>
</dbReference>
<dbReference type="InterPro" id="IPR037143">
    <property type="entry name" value="4-PPantetheinyl_Trfase_dom_sf"/>
</dbReference>
<feature type="binding site" evidence="2">
    <location>
        <position position="39"/>
    </location>
    <ligand>
        <name>CoA</name>
        <dbReference type="ChEBI" id="CHEBI:57287"/>
    </ligand>
</feature>
<dbReference type="GO" id="GO:0009239">
    <property type="term" value="P:enterobactin biosynthetic process"/>
    <property type="evidence" value="ECO:0007669"/>
    <property type="project" value="InterPro"/>
</dbReference>
<evidence type="ECO:0000259" key="5">
    <source>
        <dbReference type="Pfam" id="PF17837"/>
    </source>
</evidence>
<dbReference type="Pfam" id="PF01648">
    <property type="entry name" value="ACPS"/>
    <property type="match status" value="1"/>
</dbReference>
<name>A0A1U9QN41_STRNV</name>
<feature type="binding site" evidence="2">
    <location>
        <position position="105"/>
    </location>
    <ligand>
        <name>CoA</name>
        <dbReference type="ChEBI" id="CHEBI:57287"/>
    </ligand>
</feature>
<keyword evidence="3" id="KW-0479">Metal-binding</keyword>
<feature type="binding site" evidence="2">
    <location>
        <position position="47"/>
    </location>
    <ligand>
        <name>CoA</name>
        <dbReference type="ChEBI" id="CHEBI:57287"/>
    </ligand>
</feature>
<protein>
    <submittedName>
        <fullName evidence="6">4'-phosphopantetheinyl transferase</fullName>
    </submittedName>
</protein>
<feature type="domain" description="4'-phosphopantetheinyl transferase N-terminal" evidence="5">
    <location>
        <begin position="27"/>
        <end position="94"/>
    </location>
</feature>
<dbReference type="EMBL" id="CP018047">
    <property type="protein sequence ID" value="AQU65499.1"/>
    <property type="molecule type" value="Genomic_DNA"/>
</dbReference>
<proteinExistence type="predicted"/>
<evidence type="ECO:0000256" key="3">
    <source>
        <dbReference type="PIRSR" id="PIRSR603542-2"/>
    </source>
</evidence>
<dbReference type="InterPro" id="IPR003542">
    <property type="entry name" value="Enbac_synth_compD-like"/>
</dbReference>
<keyword evidence="1 6" id="KW-0808">Transferase</keyword>
<dbReference type="InterPro" id="IPR041354">
    <property type="entry name" value="4PPT_N"/>
</dbReference>
<keyword evidence="7" id="KW-1185">Reference proteome</keyword>
<feature type="binding site" evidence="2">
    <location>
        <position position="164"/>
    </location>
    <ligand>
        <name>CoA</name>
        <dbReference type="ChEBI" id="CHEBI:57287"/>
    </ligand>
</feature>
<dbReference type="PANTHER" id="PTHR38096:SF1">
    <property type="entry name" value="ENTEROBACTIN SYNTHASE COMPONENT D"/>
    <property type="match status" value="1"/>
</dbReference>
<dbReference type="GO" id="GO:0005886">
    <property type="term" value="C:plasma membrane"/>
    <property type="evidence" value="ECO:0007669"/>
    <property type="project" value="TreeGrafter"/>
</dbReference>
<feature type="binding site" evidence="3">
    <location>
        <position position="106"/>
    </location>
    <ligand>
        <name>Mg(2+)</name>
        <dbReference type="ChEBI" id="CHEBI:18420"/>
    </ligand>
</feature>
<dbReference type="Proteomes" id="UP000189677">
    <property type="component" value="Chromosome"/>
</dbReference>
<sequence>MIERIVPAEAETAEAYGDLPEATLFPEEALLVKSAVAQRRGEFTTARHCARQALTRLGAPAGAILTGERGAPMWPEGVVGSITHCVGYRAAVVARPAHVAAIGVDAEPALPLPEGVLEAVALPDEQIAVKELLVTVPGVAWDRLLFSAKESVYKAWFPLTRRFLEFEEARLVFDPAGGTFTAQLLAGPARAGGRTLHTFDGRWLSDDGIVLTSVTVPA</sequence>
<comment type="cofactor">
    <cofactor evidence="3">
        <name>Mg(2+)</name>
        <dbReference type="ChEBI" id="CHEBI:18420"/>
    </cofactor>
</comment>
<evidence type="ECO:0000313" key="6">
    <source>
        <dbReference type="EMBL" id="AQU65499.1"/>
    </source>
</evidence>
<dbReference type="KEGG" id="snw:BBN63_03795"/>
<dbReference type="SUPFAM" id="SSF56214">
    <property type="entry name" value="4'-phosphopantetheinyl transferase"/>
    <property type="match status" value="1"/>
</dbReference>
<accession>A0A1U9QN41</accession>
<dbReference type="GO" id="GO:0008897">
    <property type="term" value="F:holo-[acyl-carrier-protein] synthase activity"/>
    <property type="evidence" value="ECO:0007669"/>
    <property type="project" value="InterPro"/>
</dbReference>
<feature type="binding site" evidence="3">
    <location>
        <position position="107"/>
    </location>
    <ligand>
        <name>Mg(2+)</name>
        <dbReference type="ChEBI" id="CHEBI:18420"/>
    </ligand>
</feature>
<evidence type="ECO:0000256" key="2">
    <source>
        <dbReference type="PIRSR" id="PIRSR603542-1"/>
    </source>
</evidence>
<dbReference type="PRINTS" id="PR01399">
    <property type="entry name" value="ENTSNTHTASED"/>
</dbReference>
<feature type="binding site" evidence="3">
    <location>
        <position position="105"/>
    </location>
    <ligand>
        <name>Mg(2+)</name>
        <dbReference type="ChEBI" id="CHEBI:18420"/>
    </ligand>
</feature>
<dbReference type="AlphaFoldDB" id="A0A1U9QN41"/>
<feature type="binding site" evidence="2">
    <location>
        <position position="154"/>
    </location>
    <ligand>
        <name>CoA</name>
        <dbReference type="ChEBI" id="CHEBI:57287"/>
    </ligand>
</feature>
<dbReference type="OrthoDB" id="8210607at2"/>
<dbReference type="Pfam" id="PF17837">
    <property type="entry name" value="4PPT_N"/>
    <property type="match status" value="1"/>
</dbReference>
<dbReference type="RefSeq" id="WP_078074012.1">
    <property type="nucleotide sequence ID" value="NZ_CP018047.1"/>
</dbReference>
<feature type="domain" description="4'-phosphopantetheinyl transferase" evidence="4">
    <location>
        <begin position="101"/>
        <end position="182"/>
    </location>
</feature>
<dbReference type="PANTHER" id="PTHR38096">
    <property type="entry name" value="ENTEROBACTIN SYNTHASE COMPONENT D"/>
    <property type="match status" value="1"/>
</dbReference>